<reference evidence="1 2" key="1">
    <citation type="submission" date="2013-11" db="EMBL/GenBank/DDBJ databases">
        <title>Genome sequencing of Stegodyphus mimosarum.</title>
        <authorList>
            <person name="Bechsgaard J."/>
        </authorList>
    </citation>
    <scope>NUCLEOTIDE SEQUENCE [LARGE SCALE GENOMIC DNA]</scope>
</reference>
<proteinExistence type="predicted"/>
<accession>A0A087T475</accession>
<dbReference type="EMBL" id="KK113340">
    <property type="protein sequence ID" value="KFM59914.1"/>
    <property type="molecule type" value="Genomic_DNA"/>
</dbReference>
<keyword evidence="2" id="KW-1185">Reference proteome</keyword>
<feature type="non-terminal residue" evidence="1">
    <location>
        <position position="46"/>
    </location>
</feature>
<evidence type="ECO:0000313" key="2">
    <source>
        <dbReference type="Proteomes" id="UP000054359"/>
    </source>
</evidence>
<dbReference type="AlphaFoldDB" id="A0A087T475"/>
<sequence length="46" mass="5295">MNLLNPITVRQRASANIHYRSLWAGIYTKYDSVSSVLDDTIHPMFV</sequence>
<organism evidence="1 2">
    <name type="scientific">Stegodyphus mimosarum</name>
    <name type="common">African social velvet spider</name>
    <dbReference type="NCBI Taxonomy" id="407821"/>
    <lineage>
        <taxon>Eukaryota</taxon>
        <taxon>Metazoa</taxon>
        <taxon>Ecdysozoa</taxon>
        <taxon>Arthropoda</taxon>
        <taxon>Chelicerata</taxon>
        <taxon>Arachnida</taxon>
        <taxon>Araneae</taxon>
        <taxon>Araneomorphae</taxon>
        <taxon>Entelegynae</taxon>
        <taxon>Eresoidea</taxon>
        <taxon>Eresidae</taxon>
        <taxon>Stegodyphus</taxon>
    </lineage>
</organism>
<name>A0A087T475_STEMI</name>
<dbReference type="Proteomes" id="UP000054359">
    <property type="component" value="Unassembled WGS sequence"/>
</dbReference>
<protein>
    <submittedName>
        <fullName evidence="1">Uncharacterized protein</fullName>
    </submittedName>
</protein>
<evidence type="ECO:0000313" key="1">
    <source>
        <dbReference type="EMBL" id="KFM59914.1"/>
    </source>
</evidence>
<gene>
    <name evidence="1" type="ORF">X975_15290</name>
</gene>